<dbReference type="Gene3D" id="3.40.50.300">
    <property type="entry name" value="P-loop containing nucleotide triphosphate hydrolases"/>
    <property type="match status" value="1"/>
</dbReference>
<protein>
    <submittedName>
        <fullName evidence="5">DEIH-box ATPase</fullName>
    </submittedName>
</protein>
<sequence length="76" mass="8540">MPTVLNEIAKHRNETTGEINLAAFKIVYVAPMKALVQEMVGNFSSRLEYLGIQVGELTGDRSDHCHNSRKMGRDYS</sequence>
<name>A0A5B0Q4V1_PUCGR</name>
<dbReference type="PANTHER" id="PTHR47961">
    <property type="entry name" value="DNA POLYMERASE THETA, PUTATIVE (AFU_ORTHOLOGUE AFUA_1G05260)-RELATED"/>
    <property type="match status" value="1"/>
</dbReference>
<dbReference type="AlphaFoldDB" id="A0A5B0Q4V1"/>
<keyword evidence="4" id="KW-0067">ATP-binding</keyword>
<reference evidence="5 6" key="1">
    <citation type="submission" date="2019-05" db="EMBL/GenBank/DDBJ databases">
        <title>Emergence of the Ug99 lineage of the wheat stem rust pathogen through somatic hybridization.</title>
        <authorList>
            <person name="Li F."/>
            <person name="Upadhyaya N.M."/>
            <person name="Sperschneider J."/>
            <person name="Matny O."/>
            <person name="Nguyen-Phuc H."/>
            <person name="Mago R."/>
            <person name="Raley C."/>
            <person name="Miller M.E."/>
            <person name="Silverstein K.A.T."/>
            <person name="Henningsen E."/>
            <person name="Hirsch C.D."/>
            <person name="Visser B."/>
            <person name="Pretorius Z.A."/>
            <person name="Steffenson B.J."/>
            <person name="Schwessinger B."/>
            <person name="Dodds P.N."/>
            <person name="Figueroa M."/>
        </authorList>
    </citation>
    <scope>NUCLEOTIDE SEQUENCE [LARGE SCALE GENOMIC DNA]</scope>
    <source>
        <strain evidence="5">21-0</strain>
    </source>
</reference>
<dbReference type="GO" id="GO:0005634">
    <property type="term" value="C:nucleus"/>
    <property type="evidence" value="ECO:0007669"/>
    <property type="project" value="TreeGrafter"/>
</dbReference>
<dbReference type="GO" id="GO:0000712">
    <property type="term" value="P:resolution of meiotic recombination intermediates"/>
    <property type="evidence" value="ECO:0007669"/>
    <property type="project" value="TreeGrafter"/>
</dbReference>
<accession>A0A5B0Q4V1</accession>
<evidence type="ECO:0000256" key="2">
    <source>
        <dbReference type="ARBA" id="ARBA00022801"/>
    </source>
</evidence>
<keyword evidence="1" id="KW-0547">Nucleotide-binding</keyword>
<evidence type="ECO:0000256" key="1">
    <source>
        <dbReference type="ARBA" id="ARBA00022741"/>
    </source>
</evidence>
<keyword evidence="3" id="KW-0347">Helicase</keyword>
<evidence type="ECO:0000256" key="4">
    <source>
        <dbReference type="ARBA" id="ARBA00022840"/>
    </source>
</evidence>
<dbReference type="GO" id="GO:0016787">
    <property type="term" value="F:hydrolase activity"/>
    <property type="evidence" value="ECO:0007669"/>
    <property type="project" value="UniProtKB-KW"/>
</dbReference>
<keyword evidence="6" id="KW-1185">Reference proteome</keyword>
<dbReference type="InterPro" id="IPR027417">
    <property type="entry name" value="P-loop_NTPase"/>
</dbReference>
<evidence type="ECO:0000313" key="6">
    <source>
        <dbReference type="Proteomes" id="UP000324748"/>
    </source>
</evidence>
<evidence type="ECO:0000256" key="3">
    <source>
        <dbReference type="ARBA" id="ARBA00022806"/>
    </source>
</evidence>
<dbReference type="GO" id="GO:0005524">
    <property type="term" value="F:ATP binding"/>
    <property type="evidence" value="ECO:0007669"/>
    <property type="project" value="UniProtKB-KW"/>
</dbReference>
<organism evidence="5 6">
    <name type="scientific">Puccinia graminis f. sp. tritici</name>
    <dbReference type="NCBI Taxonomy" id="56615"/>
    <lineage>
        <taxon>Eukaryota</taxon>
        <taxon>Fungi</taxon>
        <taxon>Dikarya</taxon>
        <taxon>Basidiomycota</taxon>
        <taxon>Pucciniomycotina</taxon>
        <taxon>Pucciniomycetes</taxon>
        <taxon>Pucciniales</taxon>
        <taxon>Pucciniaceae</taxon>
        <taxon>Puccinia</taxon>
    </lineage>
</organism>
<dbReference type="EMBL" id="VSWC01000028">
    <property type="protein sequence ID" value="KAA1108158.1"/>
    <property type="molecule type" value="Genomic_DNA"/>
</dbReference>
<proteinExistence type="predicted"/>
<dbReference type="GO" id="GO:0003678">
    <property type="term" value="F:DNA helicase activity"/>
    <property type="evidence" value="ECO:0007669"/>
    <property type="project" value="TreeGrafter"/>
</dbReference>
<keyword evidence="2" id="KW-0378">Hydrolase</keyword>
<dbReference type="PANTHER" id="PTHR47961:SF4">
    <property type="entry name" value="ACTIVATING SIGNAL COINTEGRATOR 1 COMPLEX SUBUNIT 3"/>
    <property type="match status" value="1"/>
</dbReference>
<evidence type="ECO:0000313" key="5">
    <source>
        <dbReference type="EMBL" id="KAA1108158.1"/>
    </source>
</evidence>
<dbReference type="SUPFAM" id="SSF52540">
    <property type="entry name" value="P-loop containing nucleoside triphosphate hydrolases"/>
    <property type="match status" value="1"/>
</dbReference>
<gene>
    <name evidence="5" type="primary">BRR2_2</name>
    <name evidence="5" type="ORF">PGT21_002253</name>
</gene>
<comment type="caution">
    <text evidence="5">The sequence shown here is derived from an EMBL/GenBank/DDBJ whole genome shotgun (WGS) entry which is preliminary data.</text>
</comment>
<dbReference type="InterPro" id="IPR050474">
    <property type="entry name" value="Hel308_SKI2-like"/>
</dbReference>
<dbReference type="Proteomes" id="UP000324748">
    <property type="component" value="Unassembled WGS sequence"/>
</dbReference>
<dbReference type="OrthoDB" id="3201040at2759"/>